<evidence type="ECO:0000256" key="1">
    <source>
        <dbReference type="ARBA" id="ARBA00004239"/>
    </source>
</evidence>
<gene>
    <name evidence="10" type="primary">LOC118268505</name>
</gene>
<accession>A0A9R0EJL7</accession>
<dbReference type="PANTHER" id="PTHR24260:SF136">
    <property type="entry name" value="GH08193P-RELATED"/>
    <property type="match status" value="1"/>
</dbReference>
<keyword evidence="4" id="KW-1199">Hemostasis impairing toxin</keyword>
<dbReference type="InterPro" id="IPR001254">
    <property type="entry name" value="Trypsin_dom"/>
</dbReference>
<keyword evidence="9" id="KW-1185">Reference proteome</keyword>
<feature type="signal peptide" evidence="7">
    <location>
        <begin position="1"/>
        <end position="20"/>
    </location>
</feature>
<keyword evidence="10" id="KW-0645">Protease</keyword>
<proteinExistence type="predicted"/>
<evidence type="ECO:0000256" key="5">
    <source>
        <dbReference type="ARBA" id="ARBA00055534"/>
    </source>
</evidence>
<dbReference type="SUPFAM" id="SSF50494">
    <property type="entry name" value="Trypsin-like serine proteases"/>
    <property type="match status" value="1"/>
</dbReference>
<dbReference type="Gene3D" id="2.40.10.10">
    <property type="entry name" value="Trypsin-like serine proteases"/>
    <property type="match status" value="1"/>
</dbReference>
<dbReference type="InterPro" id="IPR018114">
    <property type="entry name" value="TRYPSIN_HIS"/>
</dbReference>
<keyword evidence="2" id="KW-0800">Toxin</keyword>
<evidence type="ECO:0000256" key="7">
    <source>
        <dbReference type="SAM" id="SignalP"/>
    </source>
</evidence>
<organism evidence="9 10">
    <name type="scientific">Spodoptera frugiperda</name>
    <name type="common">Fall armyworm</name>
    <dbReference type="NCBI Taxonomy" id="7108"/>
    <lineage>
        <taxon>Eukaryota</taxon>
        <taxon>Metazoa</taxon>
        <taxon>Ecdysozoa</taxon>
        <taxon>Arthropoda</taxon>
        <taxon>Hexapoda</taxon>
        <taxon>Insecta</taxon>
        <taxon>Pterygota</taxon>
        <taxon>Neoptera</taxon>
        <taxon>Endopterygota</taxon>
        <taxon>Lepidoptera</taxon>
        <taxon>Glossata</taxon>
        <taxon>Ditrysia</taxon>
        <taxon>Noctuoidea</taxon>
        <taxon>Noctuidae</taxon>
        <taxon>Amphipyrinae</taxon>
        <taxon>Spodoptera</taxon>
    </lineage>
</organism>
<dbReference type="OrthoDB" id="7723891at2759"/>
<dbReference type="CDD" id="cd00190">
    <property type="entry name" value="Tryp_SPc"/>
    <property type="match status" value="1"/>
</dbReference>
<dbReference type="InterPro" id="IPR051333">
    <property type="entry name" value="CLIP_Serine_Protease"/>
</dbReference>
<dbReference type="SMART" id="SM00020">
    <property type="entry name" value="Tryp_SPc"/>
    <property type="match status" value="1"/>
</dbReference>
<comment type="subcellular location">
    <subcellularLocation>
        <location evidence="1">Secreted</location>
        <location evidence="1">Extracellular space</location>
    </subcellularLocation>
</comment>
<dbReference type="GO" id="GO:0005576">
    <property type="term" value="C:extracellular region"/>
    <property type="evidence" value="ECO:0007669"/>
    <property type="project" value="UniProtKB-SubCell"/>
</dbReference>
<feature type="domain" description="Peptidase S1" evidence="8">
    <location>
        <begin position="174"/>
        <end position="430"/>
    </location>
</feature>
<reference evidence="10" key="1">
    <citation type="submission" date="2025-08" db="UniProtKB">
        <authorList>
            <consortium name="RefSeq"/>
        </authorList>
    </citation>
    <scope>IDENTIFICATION</scope>
    <source>
        <tissue evidence="10">Whole larval tissue</tissue>
    </source>
</reference>
<dbReference type="FunFam" id="2.40.10.10:FF:000068">
    <property type="entry name" value="transmembrane protease serine 2"/>
    <property type="match status" value="1"/>
</dbReference>
<dbReference type="AlphaFoldDB" id="A0A9R0EJL7"/>
<dbReference type="InterPro" id="IPR009003">
    <property type="entry name" value="Peptidase_S1_PA"/>
</dbReference>
<evidence type="ECO:0000313" key="10">
    <source>
        <dbReference type="RefSeq" id="XP_035438922.2"/>
    </source>
</evidence>
<keyword evidence="10" id="KW-0378">Hydrolase</keyword>
<keyword evidence="6" id="KW-1205">Fibrinolytic toxin</keyword>
<keyword evidence="7" id="KW-0732">Signal</keyword>
<dbReference type="PROSITE" id="PS50240">
    <property type="entry name" value="TRYPSIN_DOM"/>
    <property type="match status" value="1"/>
</dbReference>
<evidence type="ECO:0000313" key="9">
    <source>
        <dbReference type="Proteomes" id="UP000829999"/>
    </source>
</evidence>
<dbReference type="Pfam" id="PF00089">
    <property type="entry name" value="Trypsin"/>
    <property type="match status" value="1"/>
</dbReference>
<dbReference type="PROSITE" id="PS00134">
    <property type="entry name" value="TRYPSIN_HIS"/>
    <property type="match status" value="1"/>
</dbReference>
<feature type="chain" id="PRO_5040153944" evidence="7">
    <location>
        <begin position="21"/>
        <end position="443"/>
    </location>
</feature>
<name>A0A9R0EJL7_SPOFR</name>
<dbReference type="GO" id="GO:0090729">
    <property type="term" value="F:toxin activity"/>
    <property type="evidence" value="ECO:0007669"/>
    <property type="project" value="UniProtKB-KW"/>
</dbReference>
<sequence length="443" mass="50042">MWDKVLFLCCVTTILRETGSVYLKNVVSTQKYVPCNLGLLHFDRVRENYWKCTVNFGLYDMNDAVMSIVFKNKINVDTYPNNLFTVRKTNKYSLVVSSKQLLLNKFVFNVTTENLKKNDSDVPVVNTLILNNIPLCNERIKAALRDIPVNVNHSHSGKRHAHVCGRRPINHTELVSVRTDAQQGDWPWHVAIFLKDSRNKMDYNCGGNIISRTAILTAAHCVSNNGILRNLSTLAVVAGVVSNLTNTNQPGRQTPIIQQIIMHPAYKIDDATSDLAIIKVINIDFTNYVQPICVWGPVFDKHKFYYKEATMVGFGRTERNMASNILRSTHVKVQNDSTCTAFMEKYRKFLNDYTICAGNGPNITANPLNGDSGGGLVFSTMQPDHKISWFLRGVLSKCFGPPGATVCDARYYVVYTDVGPYYGWIYYHADLDFSDNVMVSYIN</sequence>
<dbReference type="RefSeq" id="XP_035438922.2">
    <property type="nucleotide sequence ID" value="XM_035583029.2"/>
</dbReference>
<protein>
    <submittedName>
        <fullName evidence="10">Serine protease 27 isoform X1</fullName>
    </submittedName>
</protein>
<evidence type="ECO:0000259" key="8">
    <source>
        <dbReference type="PROSITE" id="PS50240"/>
    </source>
</evidence>
<dbReference type="GO" id="GO:0006508">
    <property type="term" value="P:proteolysis"/>
    <property type="evidence" value="ECO:0007669"/>
    <property type="project" value="UniProtKB-KW"/>
</dbReference>
<keyword evidence="3" id="KW-1015">Disulfide bond</keyword>
<dbReference type="GO" id="GO:0004252">
    <property type="term" value="F:serine-type endopeptidase activity"/>
    <property type="evidence" value="ECO:0007669"/>
    <property type="project" value="InterPro"/>
</dbReference>
<evidence type="ECO:0000256" key="4">
    <source>
        <dbReference type="ARBA" id="ARBA00023240"/>
    </source>
</evidence>
<comment type="function">
    <text evidence="5">Fibrinolytic activity; shows preferential cleavage of Arg-Gly bonds in all three fibrinogen chains. Contact with the caterpillars causes severe bleeding, due the anticoagulant effect of the protein.</text>
</comment>
<evidence type="ECO:0000256" key="2">
    <source>
        <dbReference type="ARBA" id="ARBA00022656"/>
    </source>
</evidence>
<evidence type="ECO:0000256" key="3">
    <source>
        <dbReference type="ARBA" id="ARBA00023157"/>
    </source>
</evidence>
<evidence type="ECO:0000256" key="6">
    <source>
        <dbReference type="ARBA" id="ARBA00084094"/>
    </source>
</evidence>
<dbReference type="PANTHER" id="PTHR24260">
    <property type="match status" value="1"/>
</dbReference>
<dbReference type="InterPro" id="IPR043504">
    <property type="entry name" value="Peptidase_S1_PA_chymotrypsin"/>
</dbReference>
<dbReference type="Proteomes" id="UP000829999">
    <property type="component" value="Chromosome 29"/>
</dbReference>
<dbReference type="GeneID" id="118268505"/>